<comment type="caution">
    <text evidence="3">The sequence shown here is derived from an EMBL/GenBank/DDBJ whole genome shotgun (WGS) entry which is preliminary data.</text>
</comment>
<keyword evidence="1" id="KW-0677">Repeat</keyword>
<reference evidence="3" key="1">
    <citation type="submission" date="2017-08" db="EMBL/GenBank/DDBJ databases">
        <authorList>
            <person name="Polle J.E."/>
            <person name="Barry K."/>
            <person name="Cushman J."/>
            <person name="Schmutz J."/>
            <person name="Tran D."/>
            <person name="Hathwaick L.T."/>
            <person name="Yim W.C."/>
            <person name="Jenkins J."/>
            <person name="Mckie-Krisberg Z.M."/>
            <person name="Prochnik S."/>
            <person name="Lindquist E."/>
            <person name="Dockter R.B."/>
            <person name="Adam C."/>
            <person name="Molina H."/>
            <person name="Bunkerborg J."/>
            <person name="Jin E."/>
            <person name="Buchheim M."/>
            <person name="Magnuson J."/>
        </authorList>
    </citation>
    <scope>NUCLEOTIDE SEQUENCE</scope>
    <source>
        <strain evidence="3">CCAP 19/18</strain>
    </source>
</reference>
<dbReference type="InterPro" id="IPR002713">
    <property type="entry name" value="FF_domain"/>
</dbReference>
<evidence type="ECO:0000259" key="2">
    <source>
        <dbReference type="PROSITE" id="PS51676"/>
    </source>
</evidence>
<dbReference type="PANTHER" id="PTHR15377:SF3">
    <property type="entry name" value="WW DOMAIN-CONTAINING PROTEIN"/>
    <property type="match status" value="1"/>
</dbReference>
<dbReference type="Pfam" id="PF01846">
    <property type="entry name" value="FF"/>
    <property type="match status" value="2"/>
</dbReference>
<proteinExistence type="predicted"/>
<dbReference type="EMBL" id="MU069879">
    <property type="protein sequence ID" value="KAF5832365.1"/>
    <property type="molecule type" value="Genomic_DNA"/>
</dbReference>
<protein>
    <recommendedName>
        <fullName evidence="2">FF domain-containing protein</fullName>
    </recommendedName>
</protein>
<dbReference type="InterPro" id="IPR045148">
    <property type="entry name" value="TCRG1-like"/>
</dbReference>
<evidence type="ECO:0000256" key="1">
    <source>
        <dbReference type="ARBA" id="ARBA00022737"/>
    </source>
</evidence>
<evidence type="ECO:0000313" key="3">
    <source>
        <dbReference type="EMBL" id="KAF5832365.1"/>
    </source>
</evidence>
<organism evidence="3 4">
    <name type="scientific">Dunaliella salina</name>
    <name type="common">Green alga</name>
    <name type="synonym">Protococcus salinus</name>
    <dbReference type="NCBI Taxonomy" id="3046"/>
    <lineage>
        <taxon>Eukaryota</taxon>
        <taxon>Viridiplantae</taxon>
        <taxon>Chlorophyta</taxon>
        <taxon>core chlorophytes</taxon>
        <taxon>Chlorophyceae</taxon>
        <taxon>CS clade</taxon>
        <taxon>Chlamydomonadales</taxon>
        <taxon>Dunaliellaceae</taxon>
        <taxon>Dunaliella</taxon>
    </lineage>
</organism>
<dbReference type="InterPro" id="IPR036517">
    <property type="entry name" value="FF_domain_sf"/>
</dbReference>
<sequence length="227" mass="25755">MHWCAQRRARDASQAFRRMLASKRPPITPQTTYTEIIETFGQDPRYIAVPDEERKAIMASYLDSLVAAQQHAQEVAEKRMQRQARDASQAFRRMLATKKPPITPQTTYTEIIEAFGQDPRYIAVPDEERRAIVASYLDSLVHAQEHAQEVAQKRLKDLYAQLAGPTSHYEEIAPQVAANPVVQAVPDEILRAALFLEVVQGLQAEQKVSYWAVLSVVMQGLVEWLAR</sequence>
<dbReference type="PROSITE" id="PS51676">
    <property type="entry name" value="FF"/>
    <property type="match status" value="2"/>
</dbReference>
<feature type="domain" description="FF" evidence="2">
    <location>
        <begin position="8"/>
        <end position="64"/>
    </location>
</feature>
<dbReference type="PANTHER" id="PTHR15377">
    <property type="entry name" value="TRANSCRIPTION ELONGATION REGULATOR 1"/>
    <property type="match status" value="1"/>
</dbReference>
<feature type="domain" description="FF" evidence="2">
    <location>
        <begin position="83"/>
        <end position="139"/>
    </location>
</feature>
<keyword evidence="4" id="KW-1185">Reference proteome</keyword>
<dbReference type="Gene3D" id="1.10.10.440">
    <property type="entry name" value="FF domain"/>
    <property type="match status" value="2"/>
</dbReference>
<name>A0ABQ7GCM4_DUNSA</name>
<evidence type="ECO:0000313" key="4">
    <source>
        <dbReference type="Proteomes" id="UP000815325"/>
    </source>
</evidence>
<dbReference type="Proteomes" id="UP000815325">
    <property type="component" value="Unassembled WGS sequence"/>
</dbReference>
<accession>A0ABQ7GCM4</accession>
<gene>
    <name evidence="3" type="ORF">DUNSADRAFT_11775</name>
</gene>
<dbReference type="SUPFAM" id="SSF81698">
    <property type="entry name" value="FF domain"/>
    <property type="match status" value="2"/>
</dbReference>